<evidence type="ECO:0000256" key="3">
    <source>
        <dbReference type="ARBA" id="ARBA00023163"/>
    </source>
</evidence>
<gene>
    <name evidence="6" type="ORF">SAMN02910350_02873</name>
</gene>
<evidence type="ECO:0000256" key="1">
    <source>
        <dbReference type="ARBA" id="ARBA00023015"/>
    </source>
</evidence>
<dbReference type="InterPro" id="IPR001761">
    <property type="entry name" value="Peripla_BP/Lac1_sug-bd_dom"/>
</dbReference>
<dbReference type="GO" id="GO:0003700">
    <property type="term" value="F:DNA-binding transcription factor activity"/>
    <property type="evidence" value="ECO:0007669"/>
    <property type="project" value="TreeGrafter"/>
</dbReference>
<dbReference type="GO" id="GO:0000976">
    <property type="term" value="F:transcription cis-regulatory region binding"/>
    <property type="evidence" value="ECO:0007669"/>
    <property type="project" value="TreeGrafter"/>
</dbReference>
<evidence type="ECO:0000259" key="4">
    <source>
        <dbReference type="PROSITE" id="PS50932"/>
    </source>
</evidence>
<dbReference type="Proteomes" id="UP000199428">
    <property type="component" value="Unassembled WGS sequence"/>
</dbReference>
<accession>A0A1G5S6R9</accession>
<keyword evidence="2" id="KW-0238">DNA-binding</keyword>
<dbReference type="InterPro" id="IPR028082">
    <property type="entry name" value="Peripla_BP_I"/>
</dbReference>
<dbReference type="Gene3D" id="1.10.260.40">
    <property type="entry name" value="lambda repressor-like DNA-binding domains"/>
    <property type="match status" value="1"/>
</dbReference>
<evidence type="ECO:0000259" key="5">
    <source>
        <dbReference type="PROSITE" id="PS50943"/>
    </source>
</evidence>
<dbReference type="RefSeq" id="WP_090164302.1">
    <property type="nucleotide sequence ID" value="NZ_FMWK01000023.1"/>
</dbReference>
<dbReference type="PROSITE" id="PS50932">
    <property type="entry name" value="HTH_LACI_2"/>
    <property type="match status" value="1"/>
</dbReference>
<evidence type="ECO:0000313" key="6">
    <source>
        <dbReference type="EMBL" id="SCZ81560.1"/>
    </source>
</evidence>
<evidence type="ECO:0000256" key="2">
    <source>
        <dbReference type="ARBA" id="ARBA00023125"/>
    </source>
</evidence>
<dbReference type="PANTHER" id="PTHR30146:SF154">
    <property type="entry name" value="TRANSCRIPTION REGULATOR, MEMBER OF GALR FAMILY"/>
    <property type="match status" value="1"/>
</dbReference>
<dbReference type="EMBL" id="FMWK01000023">
    <property type="protein sequence ID" value="SCZ81560.1"/>
    <property type="molecule type" value="Genomic_DNA"/>
</dbReference>
<feature type="domain" description="HTH cro/C1-type" evidence="5">
    <location>
        <begin position="1"/>
        <end position="44"/>
    </location>
</feature>
<dbReference type="InterPro" id="IPR001387">
    <property type="entry name" value="Cro/C1-type_HTH"/>
</dbReference>
<keyword evidence="3" id="KW-0804">Transcription</keyword>
<dbReference type="CDD" id="cd01392">
    <property type="entry name" value="HTH_LacI"/>
    <property type="match status" value="1"/>
</dbReference>
<dbReference type="SUPFAM" id="SSF47413">
    <property type="entry name" value="lambda repressor-like DNA-binding domains"/>
    <property type="match status" value="1"/>
</dbReference>
<organism evidence="6 7">
    <name type="scientific">Pseudobutyrivibrio xylanivorans</name>
    <dbReference type="NCBI Taxonomy" id="185007"/>
    <lineage>
        <taxon>Bacteria</taxon>
        <taxon>Bacillati</taxon>
        <taxon>Bacillota</taxon>
        <taxon>Clostridia</taxon>
        <taxon>Lachnospirales</taxon>
        <taxon>Lachnospiraceae</taxon>
        <taxon>Pseudobutyrivibrio</taxon>
    </lineage>
</organism>
<dbReference type="SUPFAM" id="SSF53822">
    <property type="entry name" value="Periplasmic binding protein-like I"/>
    <property type="match status" value="1"/>
</dbReference>
<evidence type="ECO:0000313" key="7">
    <source>
        <dbReference type="Proteomes" id="UP000199428"/>
    </source>
</evidence>
<sequence length="326" mass="35784">MNINQIAELAGVSPAAVSRYLNNGYLSAEKRQAIAKVIDETGYIPSTQAQTLRTKKTKIIGVIIPKIDSDSISQVVAGIGEVLNKRGYKMLLANTDNYDEKEIEFINTFKQNIVDGIILLGTVLTPKHKKALKDLTIPYVVLGQQTDISTCVYHDDYTAAYELAEYILNKGHKNIGYIGVTEKDIAVGINRKKGFLDALEKHDIKLPADNVKTGPFNIDNGYENTKALLSQNKNIDAILCATDTIALGAIKYLNENSIKIPNDVAVAGFGESKPSSILSPSLTTVHFYYRECGVEGASYLLDKITRPNIPDKAMKLGFEIIKNQSV</sequence>
<proteinExistence type="predicted"/>
<feature type="domain" description="HTH lacI-type" evidence="4">
    <location>
        <begin position="1"/>
        <end position="54"/>
    </location>
</feature>
<reference evidence="6 7" key="1">
    <citation type="submission" date="2016-10" db="EMBL/GenBank/DDBJ databases">
        <authorList>
            <person name="de Groot N.N."/>
        </authorList>
    </citation>
    <scope>NUCLEOTIDE SEQUENCE [LARGE SCALE GENOMIC DNA]</scope>
    <source>
        <strain evidence="6 7">DSM 10317</strain>
    </source>
</reference>
<dbReference type="AlphaFoldDB" id="A0A1G5S6R9"/>
<dbReference type="InterPro" id="IPR010982">
    <property type="entry name" value="Lambda_DNA-bd_dom_sf"/>
</dbReference>
<dbReference type="InterPro" id="IPR000843">
    <property type="entry name" value="HTH_LacI"/>
</dbReference>
<dbReference type="Gene3D" id="3.40.50.2300">
    <property type="match status" value="2"/>
</dbReference>
<dbReference type="Pfam" id="PF00532">
    <property type="entry name" value="Peripla_BP_1"/>
    <property type="match status" value="1"/>
</dbReference>
<dbReference type="PROSITE" id="PS50943">
    <property type="entry name" value="HTH_CROC1"/>
    <property type="match status" value="1"/>
</dbReference>
<dbReference type="SMART" id="SM00354">
    <property type="entry name" value="HTH_LACI"/>
    <property type="match status" value="1"/>
</dbReference>
<protein>
    <submittedName>
        <fullName evidence="6">Transcriptional regulator, LacI family</fullName>
    </submittedName>
</protein>
<dbReference type="CDD" id="cd01542">
    <property type="entry name" value="PBP1_TreR-like"/>
    <property type="match status" value="1"/>
</dbReference>
<dbReference type="PANTHER" id="PTHR30146">
    <property type="entry name" value="LACI-RELATED TRANSCRIPTIONAL REPRESSOR"/>
    <property type="match status" value="1"/>
</dbReference>
<dbReference type="Pfam" id="PF00356">
    <property type="entry name" value="LacI"/>
    <property type="match status" value="1"/>
</dbReference>
<keyword evidence="1" id="KW-0805">Transcription regulation</keyword>
<name>A0A1G5S6R9_PSEXY</name>